<proteinExistence type="predicted"/>
<feature type="compositionally biased region" description="Basic and acidic residues" evidence="1">
    <location>
        <begin position="12"/>
        <end position="27"/>
    </location>
</feature>
<evidence type="ECO:0000313" key="2">
    <source>
        <dbReference type="EMBL" id="KAK3760159.1"/>
    </source>
</evidence>
<dbReference type="EMBL" id="JAWDGP010005043">
    <property type="protein sequence ID" value="KAK3760159.1"/>
    <property type="molecule type" value="Genomic_DNA"/>
</dbReference>
<gene>
    <name evidence="2" type="ORF">RRG08_005308</name>
</gene>
<accession>A0AAE0YZK1</accession>
<feature type="compositionally biased region" description="Polar residues" evidence="1">
    <location>
        <begin position="1"/>
        <end position="11"/>
    </location>
</feature>
<feature type="region of interest" description="Disordered" evidence="1">
    <location>
        <begin position="1"/>
        <end position="27"/>
    </location>
</feature>
<sequence length="75" mass="8263">MATGSPSYTTGDKNDEARRGEPRQHLDVETIMLMSIYSVYSETPRGLPRPSTPDTDTTREAFVASPHTDSLPPLL</sequence>
<dbReference type="Proteomes" id="UP001283361">
    <property type="component" value="Unassembled WGS sequence"/>
</dbReference>
<feature type="region of interest" description="Disordered" evidence="1">
    <location>
        <begin position="42"/>
        <end position="75"/>
    </location>
</feature>
<name>A0AAE0YZK1_9GAST</name>
<comment type="caution">
    <text evidence="2">The sequence shown here is derived from an EMBL/GenBank/DDBJ whole genome shotgun (WGS) entry which is preliminary data.</text>
</comment>
<evidence type="ECO:0000256" key="1">
    <source>
        <dbReference type="SAM" id="MobiDB-lite"/>
    </source>
</evidence>
<evidence type="ECO:0000313" key="3">
    <source>
        <dbReference type="Proteomes" id="UP001283361"/>
    </source>
</evidence>
<keyword evidence="3" id="KW-1185">Reference proteome</keyword>
<dbReference type="AlphaFoldDB" id="A0AAE0YZK1"/>
<organism evidence="2 3">
    <name type="scientific">Elysia crispata</name>
    <name type="common">lettuce slug</name>
    <dbReference type="NCBI Taxonomy" id="231223"/>
    <lineage>
        <taxon>Eukaryota</taxon>
        <taxon>Metazoa</taxon>
        <taxon>Spiralia</taxon>
        <taxon>Lophotrochozoa</taxon>
        <taxon>Mollusca</taxon>
        <taxon>Gastropoda</taxon>
        <taxon>Heterobranchia</taxon>
        <taxon>Euthyneura</taxon>
        <taxon>Panpulmonata</taxon>
        <taxon>Sacoglossa</taxon>
        <taxon>Placobranchoidea</taxon>
        <taxon>Plakobranchidae</taxon>
        <taxon>Elysia</taxon>
    </lineage>
</organism>
<protein>
    <submittedName>
        <fullName evidence="2">Uncharacterized protein</fullName>
    </submittedName>
</protein>
<reference evidence="2" key="1">
    <citation type="journal article" date="2023" name="G3 (Bethesda)">
        <title>A reference genome for the long-term kleptoplast-retaining sea slug Elysia crispata morphotype clarki.</title>
        <authorList>
            <person name="Eastman K.E."/>
            <person name="Pendleton A.L."/>
            <person name="Shaikh M.A."/>
            <person name="Suttiyut T."/>
            <person name="Ogas R."/>
            <person name="Tomko P."/>
            <person name="Gavelis G."/>
            <person name="Widhalm J.R."/>
            <person name="Wisecaver J.H."/>
        </authorList>
    </citation>
    <scope>NUCLEOTIDE SEQUENCE</scope>
    <source>
        <strain evidence="2">ECLA1</strain>
    </source>
</reference>